<organism evidence="2 3">
    <name type="scientific">Gossypium armourianum</name>
    <dbReference type="NCBI Taxonomy" id="34283"/>
    <lineage>
        <taxon>Eukaryota</taxon>
        <taxon>Viridiplantae</taxon>
        <taxon>Streptophyta</taxon>
        <taxon>Embryophyta</taxon>
        <taxon>Tracheophyta</taxon>
        <taxon>Spermatophyta</taxon>
        <taxon>Magnoliopsida</taxon>
        <taxon>eudicotyledons</taxon>
        <taxon>Gunneridae</taxon>
        <taxon>Pentapetalae</taxon>
        <taxon>rosids</taxon>
        <taxon>malvids</taxon>
        <taxon>Malvales</taxon>
        <taxon>Malvaceae</taxon>
        <taxon>Malvoideae</taxon>
        <taxon>Gossypium</taxon>
    </lineage>
</organism>
<gene>
    <name evidence="2" type="ORF">Goarm_011218</name>
</gene>
<dbReference type="Proteomes" id="UP000593575">
    <property type="component" value="Unassembled WGS sequence"/>
</dbReference>
<evidence type="ECO:0000256" key="1">
    <source>
        <dbReference type="SAM" id="MobiDB-lite"/>
    </source>
</evidence>
<dbReference type="AlphaFoldDB" id="A0A7J9IW58"/>
<reference evidence="2 3" key="1">
    <citation type="journal article" date="2019" name="Genome Biol. Evol.">
        <title>Insights into the evolution of the New World diploid cottons (Gossypium, subgenus Houzingenia) based on genome sequencing.</title>
        <authorList>
            <person name="Grover C.E."/>
            <person name="Arick M.A. 2nd"/>
            <person name="Thrash A."/>
            <person name="Conover J.L."/>
            <person name="Sanders W.S."/>
            <person name="Peterson D.G."/>
            <person name="Frelichowski J.E."/>
            <person name="Scheffler J.A."/>
            <person name="Scheffler B.E."/>
            <person name="Wendel J.F."/>
        </authorList>
    </citation>
    <scope>NUCLEOTIDE SEQUENCE [LARGE SCALE GENOMIC DNA]</scope>
    <source>
        <strain evidence="2">6</strain>
        <tissue evidence="2">Leaf</tissue>
    </source>
</reference>
<feature type="non-terminal residue" evidence="2">
    <location>
        <position position="20"/>
    </location>
</feature>
<accession>A0A7J9IW58</accession>
<evidence type="ECO:0000313" key="3">
    <source>
        <dbReference type="Proteomes" id="UP000593575"/>
    </source>
</evidence>
<proteinExistence type="predicted"/>
<name>A0A7J9IW58_9ROSI</name>
<keyword evidence="3" id="KW-1185">Reference proteome</keyword>
<evidence type="ECO:0000313" key="2">
    <source>
        <dbReference type="EMBL" id="MBA0826359.1"/>
    </source>
</evidence>
<dbReference type="EMBL" id="JABFAE010000004">
    <property type="protein sequence ID" value="MBA0826359.1"/>
    <property type="molecule type" value="Genomic_DNA"/>
</dbReference>
<sequence>MRSTGRSLGCIGRTQSSIGR</sequence>
<comment type="caution">
    <text evidence="2">The sequence shown here is derived from an EMBL/GenBank/DDBJ whole genome shotgun (WGS) entry which is preliminary data.</text>
</comment>
<feature type="region of interest" description="Disordered" evidence="1">
    <location>
        <begin position="1"/>
        <end position="20"/>
    </location>
</feature>
<protein>
    <submittedName>
        <fullName evidence="2">Uncharacterized protein</fullName>
    </submittedName>
</protein>